<accession>A0ABQ0G5P1</accession>
<feature type="compositionally biased region" description="Basic residues" evidence="1">
    <location>
        <begin position="130"/>
        <end position="146"/>
    </location>
</feature>
<evidence type="ECO:0000313" key="3">
    <source>
        <dbReference type="Proteomes" id="UP001628179"/>
    </source>
</evidence>
<dbReference type="EMBL" id="BAAFSV010000002">
    <property type="protein sequence ID" value="GAB1313052.1"/>
    <property type="molecule type" value="Genomic_DNA"/>
</dbReference>
<keyword evidence="3" id="KW-1185">Reference proteome</keyword>
<sequence>MAQTPKKNAAAPAGEDSAGGQATINGHVPSALEANFVFALIGNFKSKPEFDWDKIAAAAGLTKKSAQERWRLFRIKYGITMPEGPASTPGRKNKTSIIPFLSPSVPSGRDDQDDNKKNEDAAAGPSTVTPKKKATPARKTPVKGKKAAAAAAAAATPTKKRGATEAVAGGSDNEKEEPVKKKGKGKEAAKPAAAEAEDEDVPMDTSSELSPVPSNLSDEEM</sequence>
<dbReference type="GeneID" id="98174006"/>
<feature type="compositionally biased region" description="Basic and acidic residues" evidence="1">
    <location>
        <begin position="108"/>
        <end position="120"/>
    </location>
</feature>
<feature type="compositionally biased region" description="Polar residues" evidence="1">
    <location>
        <begin position="204"/>
        <end position="221"/>
    </location>
</feature>
<evidence type="ECO:0000313" key="2">
    <source>
        <dbReference type="EMBL" id="GAB1313052.1"/>
    </source>
</evidence>
<feature type="region of interest" description="Disordered" evidence="1">
    <location>
        <begin position="1"/>
        <end position="24"/>
    </location>
</feature>
<proteinExistence type="predicted"/>
<feature type="compositionally biased region" description="Low complexity" evidence="1">
    <location>
        <begin position="147"/>
        <end position="157"/>
    </location>
</feature>
<feature type="compositionally biased region" description="Basic and acidic residues" evidence="1">
    <location>
        <begin position="172"/>
        <end position="189"/>
    </location>
</feature>
<organism evidence="2 3">
    <name type="scientific">Madurella fahalii</name>
    <dbReference type="NCBI Taxonomy" id="1157608"/>
    <lineage>
        <taxon>Eukaryota</taxon>
        <taxon>Fungi</taxon>
        <taxon>Dikarya</taxon>
        <taxon>Ascomycota</taxon>
        <taxon>Pezizomycotina</taxon>
        <taxon>Sordariomycetes</taxon>
        <taxon>Sordariomycetidae</taxon>
        <taxon>Sordariales</taxon>
        <taxon>Sordariales incertae sedis</taxon>
        <taxon>Madurella</taxon>
    </lineage>
</organism>
<gene>
    <name evidence="2" type="ORF">MFIFM68171_03262</name>
</gene>
<name>A0ABQ0G5P1_9PEZI</name>
<dbReference type="RefSeq" id="XP_070914784.1">
    <property type="nucleotide sequence ID" value="XM_071058683.1"/>
</dbReference>
<reference evidence="2 3" key="1">
    <citation type="submission" date="2024-09" db="EMBL/GenBank/DDBJ databases">
        <title>Itraconazole resistance in Madurella fahalii resulting from another homologue of gene encoding cytochrome P450 14-alpha sterol demethylase (CYP51).</title>
        <authorList>
            <person name="Yoshioka I."/>
            <person name="Fahal A.H."/>
            <person name="Kaneko S."/>
            <person name="Yaguchi T."/>
        </authorList>
    </citation>
    <scope>NUCLEOTIDE SEQUENCE [LARGE SCALE GENOMIC DNA]</scope>
    <source>
        <strain evidence="2 3">IFM 68171</strain>
    </source>
</reference>
<evidence type="ECO:0000256" key="1">
    <source>
        <dbReference type="SAM" id="MobiDB-lite"/>
    </source>
</evidence>
<feature type="region of interest" description="Disordered" evidence="1">
    <location>
        <begin position="82"/>
        <end position="221"/>
    </location>
</feature>
<dbReference type="Proteomes" id="UP001628179">
    <property type="component" value="Unassembled WGS sequence"/>
</dbReference>
<protein>
    <submittedName>
        <fullName evidence="2">Uncharacterized protein</fullName>
    </submittedName>
</protein>
<comment type="caution">
    <text evidence="2">The sequence shown here is derived from an EMBL/GenBank/DDBJ whole genome shotgun (WGS) entry which is preliminary data.</text>
</comment>